<protein>
    <submittedName>
        <fullName evidence="1">20559_t:CDS:1</fullName>
    </submittedName>
</protein>
<proteinExistence type="predicted"/>
<feature type="non-terminal residue" evidence="1">
    <location>
        <position position="116"/>
    </location>
</feature>
<dbReference type="Proteomes" id="UP000789901">
    <property type="component" value="Unassembled WGS sequence"/>
</dbReference>
<accession>A0ABN7X4B8</accession>
<organism evidence="1 2">
    <name type="scientific">Gigaspora margarita</name>
    <dbReference type="NCBI Taxonomy" id="4874"/>
    <lineage>
        <taxon>Eukaryota</taxon>
        <taxon>Fungi</taxon>
        <taxon>Fungi incertae sedis</taxon>
        <taxon>Mucoromycota</taxon>
        <taxon>Glomeromycotina</taxon>
        <taxon>Glomeromycetes</taxon>
        <taxon>Diversisporales</taxon>
        <taxon>Gigasporaceae</taxon>
        <taxon>Gigaspora</taxon>
    </lineage>
</organism>
<comment type="caution">
    <text evidence="1">The sequence shown here is derived from an EMBL/GenBank/DDBJ whole genome shotgun (WGS) entry which is preliminary data.</text>
</comment>
<name>A0ABN7X4B8_GIGMA</name>
<sequence>YLQKNYSVPCNACWTTESLNASVMEEISSFEFDVINHLVKDVDIENSCEDRDNETNEPCEWKEHGKNEESLCNDDINIDPKLEISSQYKVECENKKIKNKLLTLLLTSGQKLSLLQ</sequence>
<gene>
    <name evidence="1" type="ORF">GMARGA_LOCUS37760</name>
</gene>
<evidence type="ECO:0000313" key="2">
    <source>
        <dbReference type="Proteomes" id="UP000789901"/>
    </source>
</evidence>
<keyword evidence="2" id="KW-1185">Reference proteome</keyword>
<evidence type="ECO:0000313" key="1">
    <source>
        <dbReference type="EMBL" id="CAG8845655.1"/>
    </source>
</evidence>
<dbReference type="EMBL" id="CAJVQB010080459">
    <property type="protein sequence ID" value="CAG8845655.1"/>
    <property type="molecule type" value="Genomic_DNA"/>
</dbReference>
<feature type="non-terminal residue" evidence="1">
    <location>
        <position position="1"/>
    </location>
</feature>
<reference evidence="1 2" key="1">
    <citation type="submission" date="2021-06" db="EMBL/GenBank/DDBJ databases">
        <authorList>
            <person name="Kallberg Y."/>
            <person name="Tangrot J."/>
            <person name="Rosling A."/>
        </authorList>
    </citation>
    <scope>NUCLEOTIDE SEQUENCE [LARGE SCALE GENOMIC DNA]</scope>
    <source>
        <strain evidence="1 2">120-4 pot B 10/14</strain>
    </source>
</reference>